<feature type="transmembrane region" description="Helical" evidence="1">
    <location>
        <begin position="36"/>
        <end position="58"/>
    </location>
</feature>
<gene>
    <name evidence="2" type="ORF">CFH80_02095</name>
</gene>
<keyword evidence="1" id="KW-0812">Transmembrane</keyword>
<dbReference type="AlphaFoldDB" id="A0A2D3W6I4"/>
<comment type="caution">
    <text evidence="2">The sequence shown here is derived from an EMBL/GenBank/DDBJ whole genome shotgun (WGS) entry which is preliminary data.</text>
</comment>
<keyword evidence="1" id="KW-1133">Transmembrane helix</keyword>
<feature type="transmembrane region" description="Helical" evidence="1">
    <location>
        <begin position="7"/>
        <end position="30"/>
    </location>
</feature>
<reference evidence="2 3" key="1">
    <citation type="journal article" date="2017" name="Front. Microbiol.">
        <title>Comparative Genomic Analysis of the Class Epsilonproteobacteria and Proposed Reclassification to Epsilonbacteraeota (phyl. nov.).</title>
        <authorList>
            <person name="Waite D.W."/>
            <person name="Vanwonterghem I."/>
            <person name="Rinke C."/>
            <person name="Parks D.H."/>
            <person name="Zhang Y."/>
            <person name="Takai K."/>
            <person name="Sievert S.M."/>
            <person name="Simon J."/>
            <person name="Campbell B.J."/>
            <person name="Hanson T.E."/>
            <person name="Woyke T."/>
            <person name="Klotz M.G."/>
            <person name="Hugenholtz P."/>
        </authorList>
    </citation>
    <scope>NUCLEOTIDE SEQUENCE [LARGE SCALE GENOMIC DNA]</scope>
    <source>
        <strain evidence="2">UBA11420</strain>
    </source>
</reference>
<name>A0A2D3W6I4_9BACT</name>
<organism evidence="2 3">
    <name type="scientific">Sulfurospirillum cavolei</name>
    <dbReference type="NCBI Taxonomy" id="366522"/>
    <lineage>
        <taxon>Bacteria</taxon>
        <taxon>Pseudomonadati</taxon>
        <taxon>Campylobacterota</taxon>
        <taxon>Epsilonproteobacteria</taxon>
        <taxon>Campylobacterales</taxon>
        <taxon>Sulfurospirillaceae</taxon>
        <taxon>Sulfurospirillum</taxon>
    </lineage>
</organism>
<protein>
    <submittedName>
        <fullName evidence="2">Uncharacterized protein</fullName>
    </submittedName>
</protein>
<evidence type="ECO:0000313" key="2">
    <source>
        <dbReference type="EMBL" id="DAB36952.1"/>
    </source>
</evidence>
<sequence length="161" mass="18609">MNETVLKVVVIIAILMMFVLLYVTGIAFVLNHSTTGTLFGHKLAALIILILLGIHAYLRRCTIRRLLQECIAIARNKHIRHEDNVEFLIRNTKNQSFQELCTWFGCDASLLRQKLLENHVLIQHTEDSLKTIAKENDKDLYEIFLLMIKLHVEQKNALSED</sequence>
<evidence type="ECO:0000256" key="1">
    <source>
        <dbReference type="SAM" id="Phobius"/>
    </source>
</evidence>
<dbReference type="STRING" id="366522.GCA_001548055_02443"/>
<evidence type="ECO:0000313" key="3">
    <source>
        <dbReference type="Proteomes" id="UP000231638"/>
    </source>
</evidence>
<keyword evidence="1" id="KW-0472">Membrane</keyword>
<accession>A0A2D3W6I4</accession>
<dbReference type="Proteomes" id="UP000231638">
    <property type="component" value="Unassembled WGS sequence"/>
</dbReference>
<proteinExistence type="predicted"/>
<dbReference type="EMBL" id="DLUG01000060">
    <property type="protein sequence ID" value="DAB36952.1"/>
    <property type="molecule type" value="Genomic_DNA"/>
</dbReference>